<keyword evidence="5 6" id="KW-0472">Membrane</keyword>
<evidence type="ECO:0000256" key="6">
    <source>
        <dbReference type="SAM" id="Phobius"/>
    </source>
</evidence>
<organism evidence="7 8">
    <name type="scientific">Rozella allomycis (strain CSF55)</name>
    <dbReference type="NCBI Taxonomy" id="988480"/>
    <lineage>
        <taxon>Eukaryota</taxon>
        <taxon>Fungi</taxon>
        <taxon>Fungi incertae sedis</taxon>
        <taxon>Cryptomycota</taxon>
        <taxon>Cryptomycota incertae sedis</taxon>
        <taxon>Rozella</taxon>
    </lineage>
</organism>
<dbReference type="HOGENOM" id="CLU_021430_1_1_1"/>
<evidence type="ECO:0000313" key="8">
    <source>
        <dbReference type="Proteomes" id="UP000030755"/>
    </source>
</evidence>
<keyword evidence="7" id="KW-0808">Transferase</keyword>
<sequence length="457" mass="53809">MSDSNTSYYYKYKGRLSTGWLFNRPVDNSDKQYAGFRNNLMALTLLFTLFSLSSVMFKNTKRNTFYLFVSGIFLFILHEFGAAMILLLVSINYIIAKKFNRTKFNPALTWILNILYLCLMEYAENILVPRFSVGLPLVGSVRRWPVYFKVTLLRMISFNIDYYKSFSIMKDESKECNFAELTLQVNLSSERGRSEKWHSNEEYSFKNYLIYLFYPPLYLAGPIVTFNNFQYQINLPKPITNAKDTMIYGVRWIISWFCMECLMHSFHVVAIKDAKAWTTLNAYELASVGFWNLISIWLKLLIIWRFHRFWALVDGIEAPENMMRCMCNNYSAQGFWRSWHRSFNQWIIRYLYIPLGGSRTALYNIWIVFTFVALWHDFSVRMIAWGWLISLFILPEIVAGWVDKRFRLERLKYYRNLCAVGGAVNVFTMMSGNLVGFALGLDGMKYLIEQISKTNGI</sequence>
<evidence type="ECO:0000256" key="2">
    <source>
        <dbReference type="ARBA" id="ARBA00010323"/>
    </source>
</evidence>
<dbReference type="GO" id="GO:0005783">
    <property type="term" value="C:endoplasmic reticulum"/>
    <property type="evidence" value="ECO:0007669"/>
    <property type="project" value="TreeGrafter"/>
</dbReference>
<gene>
    <name evidence="7" type="ORF">O9G_004343</name>
</gene>
<dbReference type="OrthoDB" id="420606at2759"/>
<dbReference type="STRING" id="988480.A0A075B2F0"/>
<dbReference type="AlphaFoldDB" id="A0A075B2F0"/>
<evidence type="ECO:0000256" key="3">
    <source>
        <dbReference type="ARBA" id="ARBA00022692"/>
    </source>
</evidence>
<keyword evidence="4 6" id="KW-1133">Transmembrane helix</keyword>
<dbReference type="PANTHER" id="PTHR13285:SF18">
    <property type="entry name" value="PROTEIN-CYSTEINE N-PALMITOYLTRANSFERASE RASP"/>
    <property type="match status" value="1"/>
</dbReference>
<feature type="transmembrane region" description="Helical" evidence="6">
    <location>
        <begin position="65"/>
        <end position="95"/>
    </location>
</feature>
<evidence type="ECO:0000313" key="7">
    <source>
        <dbReference type="EMBL" id="EPZ34993.1"/>
    </source>
</evidence>
<dbReference type="GO" id="GO:0016020">
    <property type="term" value="C:membrane"/>
    <property type="evidence" value="ECO:0007669"/>
    <property type="project" value="UniProtKB-SubCell"/>
</dbReference>
<dbReference type="GO" id="GO:0008374">
    <property type="term" value="F:O-acyltransferase activity"/>
    <property type="evidence" value="ECO:0007669"/>
    <property type="project" value="TreeGrafter"/>
</dbReference>
<feature type="transmembrane region" description="Helical" evidence="6">
    <location>
        <begin position="414"/>
        <end position="439"/>
    </location>
</feature>
<protein>
    <submittedName>
        <fullName evidence="7">Membrane bound O-acyl transferase, MBOAT domain-containing protein</fullName>
    </submittedName>
</protein>
<reference evidence="7 8" key="1">
    <citation type="journal article" date="2013" name="Curr. Biol.">
        <title>Shared signatures of parasitism and phylogenomics unite Cryptomycota and microsporidia.</title>
        <authorList>
            <person name="James T.Y."/>
            <person name="Pelin A."/>
            <person name="Bonen L."/>
            <person name="Ahrendt S."/>
            <person name="Sain D."/>
            <person name="Corradi N."/>
            <person name="Stajich J.E."/>
        </authorList>
    </citation>
    <scope>NUCLEOTIDE SEQUENCE [LARGE SCALE GENOMIC DNA]</scope>
    <source>
        <strain evidence="7 8">CSF55</strain>
    </source>
</reference>
<dbReference type="Proteomes" id="UP000030755">
    <property type="component" value="Unassembled WGS sequence"/>
</dbReference>
<accession>A0A075B2F0</accession>
<feature type="transmembrane region" description="Helical" evidence="6">
    <location>
        <begin position="208"/>
        <end position="229"/>
    </location>
</feature>
<feature type="transmembrane region" description="Helical" evidence="6">
    <location>
        <begin position="40"/>
        <end position="59"/>
    </location>
</feature>
<dbReference type="OMA" id="GWHRSYN"/>
<name>A0A075B2F0_ROZAC</name>
<comment type="subcellular location">
    <subcellularLocation>
        <location evidence="1">Membrane</location>
        <topology evidence="1">Multi-pass membrane protein</topology>
    </subcellularLocation>
</comment>
<keyword evidence="3 6" id="KW-0812">Transmembrane</keyword>
<proteinExistence type="inferred from homology"/>
<dbReference type="EMBL" id="KE560898">
    <property type="protein sequence ID" value="EPZ34993.1"/>
    <property type="molecule type" value="Genomic_DNA"/>
</dbReference>
<dbReference type="PANTHER" id="PTHR13285">
    <property type="entry name" value="ACYLTRANSFERASE"/>
    <property type="match status" value="1"/>
</dbReference>
<keyword evidence="8" id="KW-1185">Reference proteome</keyword>
<dbReference type="GO" id="GO:0006506">
    <property type="term" value="P:GPI anchor biosynthetic process"/>
    <property type="evidence" value="ECO:0007669"/>
    <property type="project" value="TreeGrafter"/>
</dbReference>
<dbReference type="InterPro" id="IPR004299">
    <property type="entry name" value="MBOAT_fam"/>
</dbReference>
<evidence type="ECO:0000256" key="4">
    <source>
        <dbReference type="ARBA" id="ARBA00022989"/>
    </source>
</evidence>
<comment type="similarity">
    <text evidence="2">Belongs to the membrane-bound acyltransferase family.</text>
</comment>
<evidence type="ECO:0000256" key="1">
    <source>
        <dbReference type="ARBA" id="ARBA00004141"/>
    </source>
</evidence>
<evidence type="ECO:0000256" key="5">
    <source>
        <dbReference type="ARBA" id="ARBA00023136"/>
    </source>
</evidence>
<feature type="transmembrane region" description="Helical" evidence="6">
    <location>
        <begin position="250"/>
        <end position="270"/>
    </location>
</feature>
<feature type="transmembrane region" description="Helical" evidence="6">
    <location>
        <begin position="282"/>
        <end position="302"/>
    </location>
</feature>
<dbReference type="InterPro" id="IPR051085">
    <property type="entry name" value="MB_O-acyltransferase"/>
</dbReference>
<feature type="transmembrane region" description="Helical" evidence="6">
    <location>
        <begin position="107"/>
        <end position="123"/>
    </location>
</feature>
<feature type="transmembrane region" description="Helical" evidence="6">
    <location>
        <begin position="350"/>
        <end position="376"/>
    </location>
</feature>
<feature type="transmembrane region" description="Helical" evidence="6">
    <location>
        <begin position="382"/>
        <end position="402"/>
    </location>
</feature>
<dbReference type="Pfam" id="PF03062">
    <property type="entry name" value="MBOAT"/>
    <property type="match status" value="1"/>
</dbReference>